<dbReference type="EMBL" id="AGYR01000005">
    <property type="protein sequence ID" value="ENZ19370.1"/>
    <property type="molecule type" value="Genomic_DNA"/>
</dbReference>
<dbReference type="GO" id="GO:0006598">
    <property type="term" value="P:polyamine catabolic process"/>
    <property type="evidence" value="ECO:0007669"/>
    <property type="project" value="TreeGrafter"/>
</dbReference>
<dbReference type="InterPro" id="IPR029062">
    <property type="entry name" value="Class_I_gatase-like"/>
</dbReference>
<dbReference type="InterPro" id="IPR044668">
    <property type="entry name" value="PuuD-like"/>
</dbReference>
<organism evidence="1 2">
    <name type="scientific">[Clostridium] clostridioforme 90A8</name>
    <dbReference type="NCBI Taxonomy" id="999408"/>
    <lineage>
        <taxon>Bacteria</taxon>
        <taxon>Bacillati</taxon>
        <taxon>Bacillota</taxon>
        <taxon>Clostridia</taxon>
        <taxon>Lachnospirales</taxon>
        <taxon>Lachnospiraceae</taxon>
        <taxon>Enterocloster</taxon>
    </lineage>
</organism>
<dbReference type="PANTHER" id="PTHR43235">
    <property type="entry name" value="GLUTAMINE AMIDOTRANSFERASE PB2B2.05-RELATED"/>
    <property type="match status" value="1"/>
</dbReference>
<accession>A0A0E2HG75</accession>
<name>A0A0E2HG75_9FIRM</name>
<evidence type="ECO:0000313" key="2">
    <source>
        <dbReference type="Proteomes" id="UP000013085"/>
    </source>
</evidence>
<protein>
    <submittedName>
        <fullName evidence="1">Peptidase C26</fullName>
    </submittedName>
</protein>
<dbReference type="GO" id="GO:0005829">
    <property type="term" value="C:cytosol"/>
    <property type="evidence" value="ECO:0007669"/>
    <property type="project" value="TreeGrafter"/>
</dbReference>
<dbReference type="RefSeq" id="WP_002594405.1">
    <property type="nucleotide sequence ID" value="NZ_KB850987.1"/>
</dbReference>
<dbReference type="InterPro" id="IPR011697">
    <property type="entry name" value="Peptidase_C26"/>
</dbReference>
<dbReference type="PATRIC" id="fig|999408.3.peg.804"/>
<proteinExistence type="predicted"/>
<dbReference type="GO" id="GO:0033969">
    <property type="term" value="F:gamma-glutamyl-gamma-aminobutyrate hydrolase activity"/>
    <property type="evidence" value="ECO:0007669"/>
    <property type="project" value="TreeGrafter"/>
</dbReference>
<sequence>MKKPVIGITPSHNTDNDDISVRPTYLRAIEAAGGLSILLPLEVSGEDLKQLSKLCDGFLFSGGPDIHPFLLKEETHTQCGNVSMARDTMELSLLKLAVDARKPVLGICRGAQIINVGLGGDIYQDIPSQTETVFPIAHKQPYSCCLPSHHVDVRRDTLLYTIAEGKTEIAVNSSHHQAVRRIAPCLMASGHAPDGIIEALEMPDYPYLLALQWHPEYMWQTDTVSANIFKSFVDACQG</sequence>
<dbReference type="Pfam" id="PF07722">
    <property type="entry name" value="Peptidase_C26"/>
    <property type="match status" value="1"/>
</dbReference>
<dbReference type="HOGENOM" id="CLU_030756_2_0_9"/>
<dbReference type="AlphaFoldDB" id="A0A0E2HG75"/>
<dbReference type="Gene3D" id="3.40.50.880">
    <property type="match status" value="1"/>
</dbReference>
<gene>
    <name evidence="1" type="ORF">HMPREF1090_00754</name>
</gene>
<evidence type="ECO:0000313" key="1">
    <source>
        <dbReference type="EMBL" id="ENZ19370.1"/>
    </source>
</evidence>
<dbReference type="PROSITE" id="PS51273">
    <property type="entry name" value="GATASE_TYPE_1"/>
    <property type="match status" value="1"/>
</dbReference>
<reference evidence="1 2" key="1">
    <citation type="submission" date="2013-01" db="EMBL/GenBank/DDBJ databases">
        <title>The Genome Sequence of Clostridium clostridioforme 90A8.</title>
        <authorList>
            <consortium name="The Broad Institute Genome Sequencing Platform"/>
            <person name="Earl A."/>
            <person name="Ward D."/>
            <person name="Feldgarden M."/>
            <person name="Gevers D."/>
            <person name="Courvalin P."/>
            <person name="Lambert T."/>
            <person name="Walker B."/>
            <person name="Young S.K."/>
            <person name="Zeng Q."/>
            <person name="Gargeya S."/>
            <person name="Fitzgerald M."/>
            <person name="Haas B."/>
            <person name="Abouelleil A."/>
            <person name="Alvarado L."/>
            <person name="Arachchi H.M."/>
            <person name="Berlin A.M."/>
            <person name="Chapman S.B."/>
            <person name="Dewar J."/>
            <person name="Goldberg J."/>
            <person name="Griggs A."/>
            <person name="Gujja S."/>
            <person name="Hansen M."/>
            <person name="Howarth C."/>
            <person name="Imamovic A."/>
            <person name="Larimer J."/>
            <person name="McCowan C."/>
            <person name="Murphy C."/>
            <person name="Neiman D."/>
            <person name="Pearson M."/>
            <person name="Priest M."/>
            <person name="Roberts A."/>
            <person name="Saif S."/>
            <person name="Shea T."/>
            <person name="Sisk P."/>
            <person name="Sykes S."/>
            <person name="Wortman J."/>
            <person name="Nusbaum C."/>
            <person name="Birren B."/>
        </authorList>
    </citation>
    <scope>NUCLEOTIDE SEQUENCE [LARGE SCALE GENOMIC DNA]</scope>
    <source>
        <strain evidence="1 2">90A8</strain>
    </source>
</reference>
<dbReference type="PANTHER" id="PTHR43235:SF1">
    <property type="entry name" value="GLUTAMINE AMIDOTRANSFERASE PB2B2.05-RELATED"/>
    <property type="match status" value="1"/>
</dbReference>
<comment type="caution">
    <text evidence="1">The sequence shown here is derived from an EMBL/GenBank/DDBJ whole genome shotgun (WGS) entry which is preliminary data.</text>
</comment>
<dbReference type="SUPFAM" id="SSF52317">
    <property type="entry name" value="Class I glutamine amidotransferase-like"/>
    <property type="match status" value="1"/>
</dbReference>
<dbReference type="Proteomes" id="UP000013085">
    <property type="component" value="Unassembled WGS sequence"/>
</dbReference>
<dbReference type="CDD" id="cd01745">
    <property type="entry name" value="GATase1_2"/>
    <property type="match status" value="1"/>
</dbReference>